<sequence length="222" mass="24718">MRILIVEDDPGIQRLLVDTLTEEGYTCDVAGGATEALHLLPLYPYALLVLDVMLPEGPEAGFHLGEQLRLEGVQTPILYLTARGALDDRVRGLQLGGDDYLTKPFQHRELIARLQVLLRRGAGQAHNLLPLAAGWKLDLTRHQAVRDALQVNLTHREYQLMSLFAHHPGRVFSRSDILDRIWAGESSIEPKVIDVYISTLRKKTGEGVIDTLRGVGYRLGEG</sequence>
<evidence type="ECO:0000256" key="6">
    <source>
        <dbReference type="PROSITE-ProRule" id="PRU00169"/>
    </source>
</evidence>
<dbReference type="Proteomes" id="UP000632222">
    <property type="component" value="Unassembled WGS sequence"/>
</dbReference>
<dbReference type="Pfam" id="PF00486">
    <property type="entry name" value="Trans_reg_C"/>
    <property type="match status" value="1"/>
</dbReference>
<evidence type="ECO:0000256" key="7">
    <source>
        <dbReference type="PROSITE-ProRule" id="PRU01091"/>
    </source>
</evidence>
<evidence type="ECO:0000256" key="2">
    <source>
        <dbReference type="ARBA" id="ARBA00023012"/>
    </source>
</evidence>
<evidence type="ECO:0000256" key="5">
    <source>
        <dbReference type="ARBA" id="ARBA00023163"/>
    </source>
</evidence>
<keyword evidence="4 7" id="KW-0238">DNA-binding</keyword>
<dbReference type="Gene3D" id="6.10.250.690">
    <property type="match status" value="1"/>
</dbReference>
<dbReference type="Gene3D" id="1.10.10.10">
    <property type="entry name" value="Winged helix-like DNA-binding domain superfamily/Winged helix DNA-binding domain"/>
    <property type="match status" value="1"/>
</dbReference>
<keyword evidence="1 6" id="KW-0597">Phosphoprotein</keyword>
<dbReference type="PROSITE" id="PS50110">
    <property type="entry name" value="RESPONSE_REGULATORY"/>
    <property type="match status" value="1"/>
</dbReference>
<evidence type="ECO:0000256" key="3">
    <source>
        <dbReference type="ARBA" id="ARBA00023015"/>
    </source>
</evidence>
<name>A0ABQ2DJM6_9DEIO</name>
<dbReference type="SUPFAM" id="SSF52172">
    <property type="entry name" value="CheY-like"/>
    <property type="match status" value="1"/>
</dbReference>
<dbReference type="CDD" id="cd00383">
    <property type="entry name" value="trans_reg_C"/>
    <property type="match status" value="1"/>
</dbReference>
<dbReference type="PANTHER" id="PTHR48111:SF1">
    <property type="entry name" value="TWO-COMPONENT RESPONSE REGULATOR ORR33"/>
    <property type="match status" value="1"/>
</dbReference>
<protein>
    <submittedName>
        <fullName evidence="10">Response regulator</fullName>
    </submittedName>
</protein>
<dbReference type="InterPro" id="IPR036388">
    <property type="entry name" value="WH-like_DNA-bd_sf"/>
</dbReference>
<feature type="domain" description="OmpR/PhoB-type" evidence="9">
    <location>
        <begin position="126"/>
        <end position="221"/>
    </location>
</feature>
<feature type="DNA-binding region" description="OmpR/PhoB-type" evidence="7">
    <location>
        <begin position="126"/>
        <end position="221"/>
    </location>
</feature>
<dbReference type="PANTHER" id="PTHR48111">
    <property type="entry name" value="REGULATOR OF RPOS"/>
    <property type="match status" value="1"/>
</dbReference>
<dbReference type="EMBL" id="BMOD01000039">
    <property type="protein sequence ID" value="GGJ57583.1"/>
    <property type="molecule type" value="Genomic_DNA"/>
</dbReference>
<evidence type="ECO:0000256" key="1">
    <source>
        <dbReference type="ARBA" id="ARBA00022553"/>
    </source>
</evidence>
<dbReference type="RefSeq" id="WP_189008729.1">
    <property type="nucleotide sequence ID" value="NZ_BMOD01000039.1"/>
</dbReference>
<dbReference type="Pfam" id="PF00072">
    <property type="entry name" value="Response_reg"/>
    <property type="match status" value="1"/>
</dbReference>
<dbReference type="SMART" id="SM00862">
    <property type="entry name" value="Trans_reg_C"/>
    <property type="match status" value="1"/>
</dbReference>
<evidence type="ECO:0000259" key="8">
    <source>
        <dbReference type="PROSITE" id="PS50110"/>
    </source>
</evidence>
<feature type="modified residue" description="4-aspartylphosphate" evidence="6">
    <location>
        <position position="51"/>
    </location>
</feature>
<comment type="caution">
    <text evidence="10">The sequence shown here is derived from an EMBL/GenBank/DDBJ whole genome shotgun (WGS) entry which is preliminary data.</text>
</comment>
<dbReference type="InterPro" id="IPR011006">
    <property type="entry name" value="CheY-like_superfamily"/>
</dbReference>
<dbReference type="InterPro" id="IPR001789">
    <property type="entry name" value="Sig_transdc_resp-reg_receiver"/>
</dbReference>
<proteinExistence type="predicted"/>
<dbReference type="PROSITE" id="PS51755">
    <property type="entry name" value="OMPR_PHOB"/>
    <property type="match status" value="1"/>
</dbReference>
<evidence type="ECO:0000313" key="10">
    <source>
        <dbReference type="EMBL" id="GGJ57583.1"/>
    </source>
</evidence>
<dbReference type="SMART" id="SM00448">
    <property type="entry name" value="REC"/>
    <property type="match status" value="1"/>
</dbReference>
<dbReference type="Gene3D" id="3.40.50.2300">
    <property type="match status" value="1"/>
</dbReference>
<keyword evidence="2" id="KW-0902">Two-component regulatory system</keyword>
<accession>A0ABQ2DJM6</accession>
<evidence type="ECO:0000259" key="9">
    <source>
        <dbReference type="PROSITE" id="PS51755"/>
    </source>
</evidence>
<keyword evidence="5" id="KW-0804">Transcription</keyword>
<keyword evidence="11" id="KW-1185">Reference proteome</keyword>
<feature type="domain" description="Response regulatory" evidence="8">
    <location>
        <begin position="2"/>
        <end position="118"/>
    </location>
</feature>
<organism evidence="10 11">
    <name type="scientific">Deinococcus roseus</name>
    <dbReference type="NCBI Taxonomy" id="392414"/>
    <lineage>
        <taxon>Bacteria</taxon>
        <taxon>Thermotogati</taxon>
        <taxon>Deinococcota</taxon>
        <taxon>Deinococci</taxon>
        <taxon>Deinococcales</taxon>
        <taxon>Deinococcaceae</taxon>
        <taxon>Deinococcus</taxon>
    </lineage>
</organism>
<dbReference type="InterPro" id="IPR001867">
    <property type="entry name" value="OmpR/PhoB-type_DNA-bd"/>
</dbReference>
<evidence type="ECO:0000313" key="11">
    <source>
        <dbReference type="Proteomes" id="UP000632222"/>
    </source>
</evidence>
<keyword evidence="3" id="KW-0805">Transcription regulation</keyword>
<gene>
    <name evidence="10" type="primary">popP</name>
    <name evidence="10" type="ORF">GCM10008938_49590</name>
</gene>
<reference evidence="11" key="1">
    <citation type="journal article" date="2019" name="Int. J. Syst. Evol. Microbiol.">
        <title>The Global Catalogue of Microorganisms (GCM) 10K type strain sequencing project: providing services to taxonomists for standard genome sequencing and annotation.</title>
        <authorList>
            <consortium name="The Broad Institute Genomics Platform"/>
            <consortium name="The Broad Institute Genome Sequencing Center for Infectious Disease"/>
            <person name="Wu L."/>
            <person name="Ma J."/>
        </authorList>
    </citation>
    <scope>NUCLEOTIDE SEQUENCE [LARGE SCALE GENOMIC DNA]</scope>
    <source>
        <strain evidence="11">JCM 14370</strain>
    </source>
</reference>
<evidence type="ECO:0000256" key="4">
    <source>
        <dbReference type="ARBA" id="ARBA00023125"/>
    </source>
</evidence>
<dbReference type="InterPro" id="IPR039420">
    <property type="entry name" value="WalR-like"/>
</dbReference>